<dbReference type="HOGENOM" id="CLU_940943_0_0_1"/>
<dbReference type="AlphaFoldDB" id="E9HB87"/>
<name>E9HB87_DAPPU</name>
<dbReference type="EMBL" id="GL732615">
    <property type="protein sequence ID" value="EFX70994.1"/>
    <property type="molecule type" value="Genomic_DNA"/>
</dbReference>
<dbReference type="InParanoid" id="E9HB87"/>
<evidence type="ECO:0000313" key="2">
    <source>
        <dbReference type="Proteomes" id="UP000000305"/>
    </source>
</evidence>
<proteinExistence type="predicted"/>
<gene>
    <name evidence="1" type="ORF">DAPPUDRAFT_256362</name>
</gene>
<dbReference type="KEGG" id="dpx:DAPPUDRAFT_256362"/>
<dbReference type="Proteomes" id="UP000000305">
    <property type="component" value="Unassembled WGS sequence"/>
</dbReference>
<reference evidence="1 2" key="1">
    <citation type="journal article" date="2011" name="Science">
        <title>The ecoresponsive genome of Daphnia pulex.</title>
        <authorList>
            <person name="Colbourne J.K."/>
            <person name="Pfrender M.E."/>
            <person name="Gilbert D."/>
            <person name="Thomas W.K."/>
            <person name="Tucker A."/>
            <person name="Oakley T.H."/>
            <person name="Tokishita S."/>
            <person name="Aerts A."/>
            <person name="Arnold G.J."/>
            <person name="Basu M.K."/>
            <person name="Bauer D.J."/>
            <person name="Caceres C.E."/>
            <person name="Carmel L."/>
            <person name="Casola C."/>
            <person name="Choi J.H."/>
            <person name="Detter J.C."/>
            <person name="Dong Q."/>
            <person name="Dusheyko S."/>
            <person name="Eads B.D."/>
            <person name="Frohlich T."/>
            <person name="Geiler-Samerotte K.A."/>
            <person name="Gerlach D."/>
            <person name="Hatcher P."/>
            <person name="Jogdeo S."/>
            <person name="Krijgsveld J."/>
            <person name="Kriventseva E.V."/>
            <person name="Kultz D."/>
            <person name="Laforsch C."/>
            <person name="Lindquist E."/>
            <person name="Lopez J."/>
            <person name="Manak J.R."/>
            <person name="Muller J."/>
            <person name="Pangilinan J."/>
            <person name="Patwardhan R.P."/>
            <person name="Pitluck S."/>
            <person name="Pritham E.J."/>
            <person name="Rechtsteiner A."/>
            <person name="Rho M."/>
            <person name="Rogozin I.B."/>
            <person name="Sakarya O."/>
            <person name="Salamov A."/>
            <person name="Schaack S."/>
            <person name="Shapiro H."/>
            <person name="Shiga Y."/>
            <person name="Skalitzky C."/>
            <person name="Smith Z."/>
            <person name="Souvorov A."/>
            <person name="Sung W."/>
            <person name="Tang Z."/>
            <person name="Tsuchiya D."/>
            <person name="Tu H."/>
            <person name="Vos H."/>
            <person name="Wang M."/>
            <person name="Wolf Y.I."/>
            <person name="Yamagata H."/>
            <person name="Yamada T."/>
            <person name="Ye Y."/>
            <person name="Shaw J.R."/>
            <person name="Andrews J."/>
            <person name="Crease T.J."/>
            <person name="Tang H."/>
            <person name="Lucas S.M."/>
            <person name="Robertson H.M."/>
            <person name="Bork P."/>
            <person name="Koonin E.V."/>
            <person name="Zdobnov E.M."/>
            <person name="Grigoriev I.V."/>
            <person name="Lynch M."/>
            <person name="Boore J.L."/>
        </authorList>
    </citation>
    <scope>NUCLEOTIDE SEQUENCE [LARGE SCALE GENOMIC DNA]</scope>
</reference>
<dbReference type="OrthoDB" id="10437118at2759"/>
<protein>
    <submittedName>
        <fullName evidence="1">Uncharacterized protein</fullName>
    </submittedName>
</protein>
<evidence type="ECO:0000313" key="1">
    <source>
        <dbReference type="EMBL" id="EFX70994.1"/>
    </source>
</evidence>
<keyword evidence="2" id="KW-1185">Reference proteome</keyword>
<organism evidence="1 2">
    <name type="scientific">Daphnia pulex</name>
    <name type="common">Water flea</name>
    <dbReference type="NCBI Taxonomy" id="6669"/>
    <lineage>
        <taxon>Eukaryota</taxon>
        <taxon>Metazoa</taxon>
        <taxon>Ecdysozoa</taxon>
        <taxon>Arthropoda</taxon>
        <taxon>Crustacea</taxon>
        <taxon>Branchiopoda</taxon>
        <taxon>Diplostraca</taxon>
        <taxon>Cladocera</taxon>
        <taxon>Anomopoda</taxon>
        <taxon>Daphniidae</taxon>
        <taxon>Daphnia</taxon>
    </lineage>
</organism>
<sequence length="296" mass="32857">MIEFRHRNHFNHPLAVSYSTPYVSSGYSSYDWGSAAPSTSQHAVDPHPTTSFFGEMNSNFGNNLTNAAECSGDPGSSHPSTMLDLTNSSRQNTLIPMREPNFQANNGQRKTPNFGNNSQQYTDELNAAECSGDPGSSHPSTMLDLTNSSRHTLITMREPNFQANNGQRKTPTIEYYNHASGDMIPFASGSMEKGKSLLSPGSTENLNSQSSIKDIHFKSTSFSSNEENVPSKFPICMDIAKTIYNRVGRKMSLFTSKLMDYLFSASYLMDHRLTDNMMNSDKKVADKEQISQLIIK</sequence>
<accession>E9HB87</accession>